<proteinExistence type="predicted"/>
<dbReference type="GO" id="GO:0042578">
    <property type="term" value="F:phosphoric ester hydrolase activity"/>
    <property type="evidence" value="ECO:0007669"/>
    <property type="project" value="TreeGrafter"/>
</dbReference>
<dbReference type="EMBL" id="CP002105">
    <property type="protein sequence ID" value="ADL11865.1"/>
    <property type="molecule type" value="Genomic_DNA"/>
</dbReference>
<evidence type="ECO:0000313" key="3">
    <source>
        <dbReference type="Proteomes" id="UP000001661"/>
    </source>
</evidence>
<protein>
    <submittedName>
        <fullName evidence="2">PHP domain protein</fullName>
    </submittedName>
</protein>
<dbReference type="AlphaFoldDB" id="D9QU72"/>
<dbReference type="eggNOG" id="COG1387">
    <property type="taxonomic scope" value="Bacteria"/>
</dbReference>
<dbReference type="Pfam" id="PF02811">
    <property type="entry name" value="PHP"/>
    <property type="match status" value="1"/>
</dbReference>
<keyword evidence="3" id="KW-1185">Reference proteome</keyword>
<dbReference type="PANTHER" id="PTHR36928">
    <property type="entry name" value="PHOSPHATASE YCDX-RELATED"/>
    <property type="match status" value="1"/>
</dbReference>
<dbReference type="OrthoDB" id="9808747at2"/>
<dbReference type="KEGG" id="aar:Acear_0316"/>
<dbReference type="SMART" id="SM00481">
    <property type="entry name" value="POLIIIAc"/>
    <property type="match status" value="1"/>
</dbReference>
<dbReference type="GO" id="GO:0008270">
    <property type="term" value="F:zinc ion binding"/>
    <property type="evidence" value="ECO:0007669"/>
    <property type="project" value="TreeGrafter"/>
</dbReference>
<dbReference type="InterPro" id="IPR004013">
    <property type="entry name" value="PHP_dom"/>
</dbReference>
<dbReference type="GO" id="GO:0005829">
    <property type="term" value="C:cytosol"/>
    <property type="evidence" value="ECO:0007669"/>
    <property type="project" value="TreeGrafter"/>
</dbReference>
<dbReference type="RefSeq" id="WP_013277311.1">
    <property type="nucleotide sequence ID" value="NC_014378.1"/>
</dbReference>
<name>D9QU72_ACEAZ</name>
<dbReference type="InterPro" id="IPR016195">
    <property type="entry name" value="Pol/histidinol_Pase-like"/>
</dbReference>
<feature type="domain" description="Polymerase/histidinol phosphatase N-terminal" evidence="1">
    <location>
        <begin position="5"/>
        <end position="87"/>
    </location>
</feature>
<dbReference type="SUPFAM" id="SSF89550">
    <property type="entry name" value="PHP domain-like"/>
    <property type="match status" value="1"/>
</dbReference>
<sequence>MYLTADYHTHTNYGHGAGRIKDNIRQAIQFDLDELAITEHGPASHSLTRLGVKDSLQLLEIKEEIAEYNRYFDGLNLLAGVEANVINLEGRLDVPEVILNELDIVLAGLHLWIKPDSWQAGRRIIFDNTIGYRLGLIPRGKVRQNNTQALVNAVKRYDIDIITHPGYQLDINTYRLATVCRREDTCLEINNSHQQLSADFIDTAASTGVEFAVNSDAHTAGGVGRVDSALELINEAELDLDQVINVT</sequence>
<dbReference type="STRING" id="574087.Acear_0316"/>
<dbReference type="Proteomes" id="UP000001661">
    <property type="component" value="Chromosome"/>
</dbReference>
<accession>D9QU72</accession>
<dbReference type="InterPro" id="IPR050243">
    <property type="entry name" value="PHP_phosphatase"/>
</dbReference>
<organism evidence="2 3">
    <name type="scientific">Acetohalobium arabaticum (strain ATCC 49924 / DSM 5501 / Z-7288)</name>
    <dbReference type="NCBI Taxonomy" id="574087"/>
    <lineage>
        <taxon>Bacteria</taxon>
        <taxon>Bacillati</taxon>
        <taxon>Bacillota</taxon>
        <taxon>Clostridia</taxon>
        <taxon>Halanaerobiales</taxon>
        <taxon>Halobacteroidaceae</taxon>
        <taxon>Acetohalobium</taxon>
    </lineage>
</organism>
<dbReference type="InterPro" id="IPR003141">
    <property type="entry name" value="Pol/His_phosphatase_N"/>
</dbReference>
<dbReference type="Gene3D" id="3.20.20.140">
    <property type="entry name" value="Metal-dependent hydrolases"/>
    <property type="match status" value="1"/>
</dbReference>
<evidence type="ECO:0000313" key="2">
    <source>
        <dbReference type="EMBL" id="ADL11865.1"/>
    </source>
</evidence>
<evidence type="ECO:0000259" key="1">
    <source>
        <dbReference type="SMART" id="SM00481"/>
    </source>
</evidence>
<reference evidence="2 3" key="1">
    <citation type="journal article" date="2010" name="Stand. Genomic Sci.">
        <title>Complete genome sequence of Acetohalobium arabaticum type strain (Z-7288).</title>
        <authorList>
            <person name="Sikorski J."/>
            <person name="Lapidus A."/>
            <person name="Chertkov O."/>
            <person name="Lucas S."/>
            <person name="Copeland A."/>
            <person name="Glavina Del Rio T."/>
            <person name="Nolan M."/>
            <person name="Tice H."/>
            <person name="Cheng J.F."/>
            <person name="Han C."/>
            <person name="Brambilla E."/>
            <person name="Pitluck S."/>
            <person name="Liolios K."/>
            <person name="Ivanova N."/>
            <person name="Mavromatis K."/>
            <person name="Mikhailova N."/>
            <person name="Pati A."/>
            <person name="Bruce D."/>
            <person name="Detter C."/>
            <person name="Tapia R."/>
            <person name="Goodwin L."/>
            <person name="Chen A."/>
            <person name="Palaniappan K."/>
            <person name="Land M."/>
            <person name="Hauser L."/>
            <person name="Chang Y.J."/>
            <person name="Jeffries C.D."/>
            <person name="Rohde M."/>
            <person name="Goker M."/>
            <person name="Spring S."/>
            <person name="Woyke T."/>
            <person name="Bristow J."/>
            <person name="Eisen J.A."/>
            <person name="Markowitz V."/>
            <person name="Hugenholtz P."/>
            <person name="Kyrpides N.C."/>
            <person name="Klenk H.P."/>
        </authorList>
    </citation>
    <scope>NUCLEOTIDE SEQUENCE [LARGE SCALE GENOMIC DNA]</scope>
    <source>
        <strain evidence="3">ATCC 49924 / DSM 5501 / Z-7288</strain>
    </source>
</reference>
<gene>
    <name evidence="2" type="ordered locus">Acear_0316</name>
</gene>
<dbReference type="PANTHER" id="PTHR36928:SF1">
    <property type="entry name" value="PHOSPHATASE YCDX-RELATED"/>
    <property type="match status" value="1"/>
</dbReference>
<dbReference type="HOGENOM" id="CLU_061999_1_0_9"/>